<dbReference type="Proteomes" id="UP000011058">
    <property type="component" value="Chromosome"/>
</dbReference>
<evidence type="ECO:0000259" key="1">
    <source>
        <dbReference type="Pfam" id="PF09414"/>
    </source>
</evidence>
<protein>
    <recommendedName>
        <fullName evidence="1">RNA ligase domain-containing protein</fullName>
    </recommendedName>
</protein>
<dbReference type="AlphaFoldDB" id="I0KCS4"/>
<sequence length="290" mass="32647">MLSMNLVDLIAEYGKDRLNSLTKFPSILTLHGIGDRGRLTDQLTTTFDPDEPLLVREKVDGTNVRILITSPTAYTVDYIVGSRESLLHRAGETMYDPSVGIVDWLQELRILPLLAQLKPVTHDVALRVVYGELYGGNVGASAKQYGKQHADFRIFDVTDYRPDQLKELLAYTPAELSQWRERETYEGIVYGQPFLTHQQVRDLLGPTVFKGIPILKTNRACHWIGTDAQPMSHADVLERLRATLPLSRCIIGGDALGKAEGVILTDATRSKIVKVRFEDYERTLRSSTHR</sequence>
<gene>
    <name evidence="2" type="ORF">FAES_3921</name>
</gene>
<dbReference type="eggNOG" id="ENOG502ZC8X">
    <property type="taxonomic scope" value="Bacteria"/>
</dbReference>
<name>I0KCS4_9BACT</name>
<evidence type="ECO:0000313" key="2">
    <source>
        <dbReference type="EMBL" id="CCH01927.1"/>
    </source>
</evidence>
<dbReference type="Pfam" id="PF09414">
    <property type="entry name" value="RNA_ligase"/>
    <property type="match status" value="1"/>
</dbReference>
<dbReference type="InterPro" id="IPR021122">
    <property type="entry name" value="RNA_ligase_dom_REL/Rnl2"/>
</dbReference>
<evidence type="ECO:0000313" key="3">
    <source>
        <dbReference type="Proteomes" id="UP000011058"/>
    </source>
</evidence>
<dbReference type="PATRIC" id="fig|1166018.3.peg.871"/>
<dbReference type="HOGENOM" id="CLU_1072964_0_0_10"/>
<dbReference type="EMBL" id="HE796683">
    <property type="protein sequence ID" value="CCH01927.1"/>
    <property type="molecule type" value="Genomic_DNA"/>
</dbReference>
<dbReference type="Gene3D" id="3.30.470.30">
    <property type="entry name" value="DNA ligase/mRNA capping enzyme"/>
    <property type="match status" value="1"/>
</dbReference>
<dbReference type="SUPFAM" id="SSF56091">
    <property type="entry name" value="DNA ligase/mRNA capping enzyme, catalytic domain"/>
    <property type="match status" value="1"/>
</dbReference>
<proteinExistence type="predicted"/>
<dbReference type="STRING" id="1166018.FAES_3921"/>
<accession>I0KCS4</accession>
<keyword evidence="3" id="KW-1185">Reference proteome</keyword>
<feature type="domain" description="RNA ligase" evidence="1">
    <location>
        <begin position="52"/>
        <end position="275"/>
    </location>
</feature>
<organism evidence="2 3">
    <name type="scientific">Fibrella aestuarina BUZ 2</name>
    <dbReference type="NCBI Taxonomy" id="1166018"/>
    <lineage>
        <taxon>Bacteria</taxon>
        <taxon>Pseudomonadati</taxon>
        <taxon>Bacteroidota</taxon>
        <taxon>Cytophagia</taxon>
        <taxon>Cytophagales</taxon>
        <taxon>Spirosomataceae</taxon>
        <taxon>Fibrella</taxon>
    </lineage>
</organism>
<dbReference type="KEGG" id="fae:FAES_3921"/>
<reference evidence="2 3" key="1">
    <citation type="journal article" date="2012" name="J. Bacteriol.">
        <title>Genome Sequence of Fibrella aestuarina BUZ 2T, a Filamentous Marine Bacterium.</title>
        <authorList>
            <person name="Filippini M."/>
            <person name="Qi W."/>
            <person name="Blom J."/>
            <person name="Goesmann A."/>
            <person name="Smits T.H."/>
            <person name="Bagheri H.C."/>
        </authorList>
    </citation>
    <scope>NUCLEOTIDE SEQUENCE [LARGE SCALE GENOMIC DNA]</scope>
    <source>
        <strain evidence="3">BUZ 2T</strain>
    </source>
</reference>